<organism evidence="4 5">
    <name type="scientific">Janibacter melonis</name>
    <dbReference type="NCBI Taxonomy" id="262209"/>
    <lineage>
        <taxon>Bacteria</taxon>
        <taxon>Bacillati</taxon>
        <taxon>Actinomycetota</taxon>
        <taxon>Actinomycetes</taxon>
        <taxon>Micrococcales</taxon>
        <taxon>Intrasporangiaceae</taxon>
        <taxon>Janibacter</taxon>
    </lineage>
</organism>
<keyword evidence="2 4" id="KW-0808">Transferase</keyword>
<feature type="domain" description="Glycosyltransferase subfamily 4-like N-terminal" evidence="3">
    <location>
        <begin position="14"/>
        <end position="176"/>
    </location>
</feature>
<dbReference type="Pfam" id="PF13692">
    <property type="entry name" value="Glyco_trans_1_4"/>
    <property type="match status" value="1"/>
</dbReference>
<dbReference type="SUPFAM" id="SSF53756">
    <property type="entry name" value="UDP-Glycosyltransferase/glycogen phosphorylase"/>
    <property type="match status" value="1"/>
</dbReference>
<accession>A0A176QEI1</accession>
<evidence type="ECO:0000256" key="1">
    <source>
        <dbReference type="ARBA" id="ARBA00022676"/>
    </source>
</evidence>
<dbReference type="PANTHER" id="PTHR12526:SF510">
    <property type="entry name" value="D-INOSITOL 3-PHOSPHATE GLYCOSYLTRANSFERASE"/>
    <property type="match status" value="1"/>
</dbReference>
<dbReference type="EMBL" id="LQZG01000002">
    <property type="protein sequence ID" value="OAB88177.1"/>
    <property type="molecule type" value="Genomic_DNA"/>
</dbReference>
<protein>
    <submittedName>
        <fullName evidence="4">Glycosyl transferase</fullName>
    </submittedName>
</protein>
<dbReference type="STRING" id="262209.AWH69_06990"/>
<evidence type="ECO:0000259" key="3">
    <source>
        <dbReference type="Pfam" id="PF13439"/>
    </source>
</evidence>
<comment type="caution">
    <text evidence="4">The sequence shown here is derived from an EMBL/GenBank/DDBJ whole genome shotgun (WGS) entry which is preliminary data.</text>
</comment>
<dbReference type="Gene3D" id="3.40.50.2000">
    <property type="entry name" value="Glycogen Phosphorylase B"/>
    <property type="match status" value="2"/>
</dbReference>
<dbReference type="AlphaFoldDB" id="A0A176QEI1"/>
<gene>
    <name evidence="4" type="ORF">AWH69_06990</name>
</gene>
<evidence type="ECO:0000313" key="4">
    <source>
        <dbReference type="EMBL" id="OAB88177.1"/>
    </source>
</evidence>
<dbReference type="Pfam" id="PF13439">
    <property type="entry name" value="Glyco_transf_4"/>
    <property type="match status" value="1"/>
</dbReference>
<name>A0A176QEI1_9MICO</name>
<evidence type="ECO:0000256" key="2">
    <source>
        <dbReference type="ARBA" id="ARBA00022679"/>
    </source>
</evidence>
<dbReference type="InterPro" id="IPR028098">
    <property type="entry name" value="Glyco_trans_4-like_N"/>
</dbReference>
<sequence length="632" mass="66342">MRVAVVGPTHPYKGGVASHTTTLAHELSDAGHDVRLVSWRHLYPSFLYPGEQSVPAGGAPDVEPFPGTEHLLSWARPDTLVRAGRALRDVDVVVVVHVIPPVVPLHLLLLRAAGVGRTSSTGRGPRSVVICHNVLPHEPHPGDAAIMRGLFARVDAVVVHSGEQARLARELGASHVVVSELPPHLPGGAPVERPAHRGPARILALGLVRGYKGIDVLMRAMTRVPGVSLTVAGEMWGDAGAQIRELAQDPRLAGRVEIHGGYVPAERIAPLLADHDVLALTYRSATASQNVLLAHQHGLPALASRVGTFAEQVRDDVDGLLVAPDDEDALVTALERLADPDEVERLRAGVRPPDLSGPWARYVGTLEAVAADGAVAIPDASDRPDEAPSAAPFARRLGAVRDLAQAARRRREPRLDLRDRDLPDWVRPTDVLGVDDEAEAAHELAGSLGLPGRGDRIAGWAALGAVSALLSVGGDTARSATVLDFSGPGSPFARWARSLGYAPVEVELSGGRSPFDLLDLDTSSLDVITALHPGGAAAGDVDELVTVASWALRARGILVLTVAVGGSDDDAVGPADLRGVIARADDAGLALVGDLDGDLTARLRRAADVAAGTSGRDAEDAYAVVRLTLRRR</sequence>
<dbReference type="GO" id="GO:0016757">
    <property type="term" value="F:glycosyltransferase activity"/>
    <property type="evidence" value="ECO:0007669"/>
    <property type="project" value="UniProtKB-KW"/>
</dbReference>
<evidence type="ECO:0000313" key="5">
    <source>
        <dbReference type="Proteomes" id="UP000076976"/>
    </source>
</evidence>
<dbReference type="PANTHER" id="PTHR12526">
    <property type="entry name" value="GLYCOSYLTRANSFERASE"/>
    <property type="match status" value="1"/>
</dbReference>
<keyword evidence="1" id="KW-0328">Glycosyltransferase</keyword>
<dbReference type="CDD" id="cd03801">
    <property type="entry name" value="GT4_PimA-like"/>
    <property type="match status" value="1"/>
</dbReference>
<reference evidence="4 5" key="1">
    <citation type="submission" date="2016-01" db="EMBL/GenBank/DDBJ databases">
        <title>Janibacter melonis strain CD11_4 genome sequencing and assembly.</title>
        <authorList>
            <person name="Nair G.R."/>
            <person name="Kaur G."/>
            <person name="Chander A.M."/>
            <person name="Mayilraj S."/>
        </authorList>
    </citation>
    <scope>NUCLEOTIDE SEQUENCE [LARGE SCALE GENOMIC DNA]</scope>
    <source>
        <strain evidence="4 5">CD11-4</strain>
    </source>
</reference>
<keyword evidence="5" id="KW-1185">Reference proteome</keyword>
<dbReference type="Proteomes" id="UP000076976">
    <property type="component" value="Unassembled WGS sequence"/>
</dbReference>
<proteinExistence type="predicted"/>